<dbReference type="VEuPathDB" id="FungiDB:C7M61_002347"/>
<protein>
    <recommendedName>
        <fullName evidence="11">FAD-binding FR-type domain-containing protein</fullName>
    </recommendedName>
</protein>
<keyword evidence="4 10" id="KW-0812">Transmembrane</keyword>
<dbReference type="CDD" id="cd06186">
    <property type="entry name" value="NOX_Duox_like_FAD_NADP"/>
    <property type="match status" value="1"/>
</dbReference>
<evidence type="ECO:0000256" key="5">
    <source>
        <dbReference type="ARBA" id="ARBA00022827"/>
    </source>
</evidence>
<dbReference type="SFLD" id="SFLDG01168">
    <property type="entry name" value="Ferric_reductase_subgroup_(FRE"/>
    <property type="match status" value="1"/>
</dbReference>
<dbReference type="InterPro" id="IPR013130">
    <property type="entry name" value="Fe3_Rdtase_TM_dom"/>
</dbReference>
<dbReference type="Proteomes" id="UP000241107">
    <property type="component" value="Unassembled WGS sequence"/>
</dbReference>
<evidence type="ECO:0000256" key="10">
    <source>
        <dbReference type="SAM" id="Phobius"/>
    </source>
</evidence>
<dbReference type="SFLD" id="SFLDS00052">
    <property type="entry name" value="Ferric_Reductase_Domain"/>
    <property type="match status" value="1"/>
</dbReference>
<dbReference type="Gene3D" id="3.40.50.80">
    <property type="entry name" value="Nucleotide-binding domain of ferredoxin-NADP reductase (FNR) module"/>
    <property type="match status" value="1"/>
</dbReference>
<dbReference type="AlphaFoldDB" id="A0A2P7YSV7"/>
<keyword evidence="8 10" id="KW-0472">Membrane</keyword>
<comment type="caution">
    <text evidence="12">The sequence shown here is derived from an EMBL/GenBank/DDBJ whole genome shotgun (WGS) entry which is preliminary data.</text>
</comment>
<evidence type="ECO:0000256" key="7">
    <source>
        <dbReference type="ARBA" id="ARBA00023065"/>
    </source>
</evidence>
<dbReference type="GO" id="GO:0006879">
    <property type="term" value="P:intracellular iron ion homeostasis"/>
    <property type="evidence" value="ECO:0007669"/>
    <property type="project" value="TreeGrafter"/>
</dbReference>
<feature type="transmembrane region" description="Helical" evidence="10">
    <location>
        <begin position="471"/>
        <end position="497"/>
    </location>
</feature>
<feature type="transmembrane region" description="Helical" evidence="10">
    <location>
        <begin position="593"/>
        <end position="612"/>
    </location>
</feature>
<dbReference type="InterPro" id="IPR051410">
    <property type="entry name" value="Ferric/Cupric_Reductase"/>
</dbReference>
<gene>
    <name evidence="12" type="ORF">C7M61_002347</name>
</gene>
<evidence type="ECO:0000313" key="13">
    <source>
        <dbReference type="Proteomes" id="UP000241107"/>
    </source>
</evidence>
<feature type="transmembrane region" description="Helical" evidence="10">
    <location>
        <begin position="624"/>
        <end position="641"/>
    </location>
</feature>
<dbReference type="STRING" id="418784.A0A2P7YSV7"/>
<dbReference type="GO" id="GO:0015677">
    <property type="term" value="P:copper ion import"/>
    <property type="evidence" value="ECO:0007669"/>
    <property type="project" value="TreeGrafter"/>
</dbReference>
<dbReference type="EMBL" id="PYFQ01000004">
    <property type="protein sequence ID" value="PSK39038.1"/>
    <property type="molecule type" value="Genomic_DNA"/>
</dbReference>
<dbReference type="PANTHER" id="PTHR32361">
    <property type="entry name" value="FERRIC/CUPRIC REDUCTASE TRANSMEMBRANE COMPONENT"/>
    <property type="match status" value="1"/>
</dbReference>
<feature type="transmembrane region" description="Helical" evidence="10">
    <location>
        <begin position="424"/>
        <end position="450"/>
    </location>
</feature>
<keyword evidence="3" id="KW-0285">Flavoprotein</keyword>
<dbReference type="OrthoDB" id="167398at2759"/>
<feature type="domain" description="FAD-binding FR-type" evidence="11">
    <location>
        <begin position="663"/>
        <end position="782"/>
    </location>
</feature>
<accession>A0A2P7YSV7</accession>
<keyword evidence="2" id="KW-0813">Transport</keyword>
<keyword evidence="5" id="KW-0274">FAD</keyword>
<feature type="region of interest" description="Disordered" evidence="9">
    <location>
        <begin position="243"/>
        <end position="263"/>
    </location>
</feature>
<organism evidence="12 13">
    <name type="scientific">Candidozyma pseudohaemuli</name>
    <dbReference type="NCBI Taxonomy" id="418784"/>
    <lineage>
        <taxon>Eukaryota</taxon>
        <taxon>Fungi</taxon>
        <taxon>Dikarya</taxon>
        <taxon>Ascomycota</taxon>
        <taxon>Saccharomycotina</taxon>
        <taxon>Pichiomycetes</taxon>
        <taxon>Metschnikowiaceae</taxon>
        <taxon>Candidozyma</taxon>
    </lineage>
</organism>
<dbReference type="GeneID" id="36565736"/>
<name>A0A2P7YSV7_9ASCO</name>
<dbReference type="GO" id="GO:0005886">
    <property type="term" value="C:plasma membrane"/>
    <property type="evidence" value="ECO:0007669"/>
    <property type="project" value="TreeGrafter"/>
</dbReference>
<dbReference type="SUPFAM" id="SSF52343">
    <property type="entry name" value="Ferredoxin reductase-like, C-terminal NADP-linked domain"/>
    <property type="match status" value="1"/>
</dbReference>
<evidence type="ECO:0000256" key="1">
    <source>
        <dbReference type="ARBA" id="ARBA00004141"/>
    </source>
</evidence>
<proteinExistence type="predicted"/>
<dbReference type="Pfam" id="PF08022">
    <property type="entry name" value="FAD_binding_8"/>
    <property type="match status" value="1"/>
</dbReference>
<comment type="subcellular location">
    <subcellularLocation>
        <location evidence="1">Membrane</location>
        <topology evidence="1">Multi-pass membrane protein</topology>
    </subcellularLocation>
</comment>
<keyword evidence="7" id="KW-0406">Ion transport</keyword>
<dbReference type="InterPro" id="IPR013112">
    <property type="entry name" value="FAD-bd_8"/>
</dbReference>
<feature type="transmembrane region" description="Helical" evidence="10">
    <location>
        <begin position="558"/>
        <end position="581"/>
    </location>
</feature>
<feature type="transmembrane region" description="Helical" evidence="10">
    <location>
        <begin position="517"/>
        <end position="537"/>
    </location>
</feature>
<evidence type="ECO:0000256" key="8">
    <source>
        <dbReference type="ARBA" id="ARBA00023136"/>
    </source>
</evidence>
<evidence type="ECO:0000313" key="12">
    <source>
        <dbReference type="EMBL" id="PSK39038.1"/>
    </source>
</evidence>
<dbReference type="InterPro" id="IPR039261">
    <property type="entry name" value="FNR_nucleotide-bd"/>
</dbReference>
<evidence type="ECO:0000256" key="6">
    <source>
        <dbReference type="ARBA" id="ARBA00022989"/>
    </source>
</evidence>
<dbReference type="GO" id="GO:0006826">
    <property type="term" value="P:iron ion transport"/>
    <property type="evidence" value="ECO:0007669"/>
    <property type="project" value="TreeGrafter"/>
</dbReference>
<dbReference type="Pfam" id="PF01794">
    <property type="entry name" value="Ferric_reduct"/>
    <property type="match status" value="1"/>
</dbReference>
<evidence type="ECO:0000256" key="4">
    <source>
        <dbReference type="ARBA" id="ARBA00022692"/>
    </source>
</evidence>
<evidence type="ECO:0000256" key="9">
    <source>
        <dbReference type="SAM" id="MobiDB-lite"/>
    </source>
</evidence>
<evidence type="ECO:0000259" key="11">
    <source>
        <dbReference type="PROSITE" id="PS51384"/>
    </source>
</evidence>
<evidence type="ECO:0000256" key="2">
    <source>
        <dbReference type="ARBA" id="ARBA00022448"/>
    </source>
</evidence>
<dbReference type="GO" id="GO:0000293">
    <property type="term" value="F:ferric-chelate reductase activity"/>
    <property type="evidence" value="ECO:0007669"/>
    <property type="project" value="TreeGrafter"/>
</dbReference>
<sequence length="928" mass="107503">MSQLSLFDPIGNWGAVNFNVEFTKKLYEEDADAKARERFNAAKKLKQDSLKRYLQRASVIDPAEEFRKMEFELLKNPKTYLPLESMESLYNHEAVRKESSERVMHLMGFNVNETESVYSIDPIYDCLVEDPNLLTWLKFAKLGIIEDDENDINIDWIEDDTGSNIEVLSFESLWDDWSSSWGSGWALECSTVSDYAWDNWDDWCEVKVRVDAFFERRMKKAEKRRFNRERFYLDWLFGERKSRGRSEKDSSSSDGDSLVGFGAHRPKSQRVKEAFYAPLKWLQPKLEKLKAKSLRSSLFQRSAGKSPSEGLKAGSLKAVYGWFTSDELSSELGGLDSGEQTDDQGKIDHALKHVTTRCLQKGHFHYSVDEMKAWRENATQYIQQPTEQNKENQTYHPLGVNATDFHLYMRSFDEINHHVFKSQWLGWGLLWYWVAVIGIFSVLHLLKTYLGVRAPRTISQICSKYLTPVRLWGYTFGDMLVMGLFLVFTVLATALSYDVQLPNVYINDVYFLTLDLIGYRSALISFSLLPVVFIFGLRNNPFTLLTGFSRAEFIKYHTYVAVIMSIEALIHSAVWTDYAINDAGYLAWGMDDYWRWGVVGTILLFLMIGQSFQPVRNFMYETFLIIHKVFGWLFIVSMWYHCITLGWMGWIYTMIALTVYDRVMRWSKMFILNRGLTELCINVIDDKTLELILPKPLAYDMAYRPGNTVYVTFFHTKIWGQCLQSHPFSILSSPASSPGVLKMYVRVKKGATKSLLKLPTDEKGRMWLWCLLDGPYGGKTMKHKENDARVFIAGGLGVCSLFPFIYDNAAGTKLLWTVNSINEFLWMRRDIKYIRERGAQVTVFVRETEGVKLDDEKLEFVKVVDSRPDVNQWVSECVEEAKSESKSDLYVYSCGPGVMDDQIRNSCMDHIEVGLPFNVHYQSMNFQW</sequence>
<keyword evidence="13" id="KW-1185">Reference proteome</keyword>
<dbReference type="PROSITE" id="PS51384">
    <property type="entry name" value="FAD_FR"/>
    <property type="match status" value="1"/>
</dbReference>
<dbReference type="RefSeq" id="XP_024714224.1">
    <property type="nucleotide sequence ID" value="XM_024857725.1"/>
</dbReference>
<keyword evidence="6 10" id="KW-1133">Transmembrane helix</keyword>
<dbReference type="InterPro" id="IPR017927">
    <property type="entry name" value="FAD-bd_FR_type"/>
</dbReference>
<dbReference type="PANTHER" id="PTHR32361:SF25">
    <property type="entry name" value="FERRIC_CUPRIC REDUCTASE TRANSMEMBRANE COMPONENT 1"/>
    <property type="match status" value="1"/>
</dbReference>
<evidence type="ECO:0000256" key="3">
    <source>
        <dbReference type="ARBA" id="ARBA00022630"/>
    </source>
</evidence>
<reference evidence="12 13" key="1">
    <citation type="submission" date="2018-03" db="EMBL/GenBank/DDBJ databases">
        <title>Candida pseudohaemulonii genome assembly and annotation.</title>
        <authorList>
            <person name="Munoz J.F."/>
            <person name="Gade L.G."/>
            <person name="Chow N.A."/>
            <person name="Litvintseva A.P."/>
            <person name="Loparev V.N."/>
            <person name="Cuomo C.A."/>
        </authorList>
    </citation>
    <scope>NUCLEOTIDE SEQUENCE [LARGE SCALE GENOMIC DNA]</scope>
    <source>
        <strain evidence="12 13">B12108</strain>
    </source>
</reference>